<dbReference type="KEGG" id="mars:A8C75_10980"/>
<dbReference type="GO" id="GO:0046491">
    <property type="term" value="P:L-methylmalonyl-CoA metabolic process"/>
    <property type="evidence" value="ECO:0007669"/>
    <property type="project" value="TreeGrafter"/>
</dbReference>
<dbReference type="InterPro" id="IPR051785">
    <property type="entry name" value="MMCE/EMCE_epimerase"/>
</dbReference>
<name>A0A1A9EXT4_9GAMM</name>
<dbReference type="Pfam" id="PF00903">
    <property type="entry name" value="Glyoxalase"/>
    <property type="match status" value="1"/>
</dbReference>
<dbReference type="InterPro" id="IPR004360">
    <property type="entry name" value="Glyas_Fos-R_dOase_dom"/>
</dbReference>
<dbReference type="EMBL" id="CP015839">
    <property type="protein sequence ID" value="ANG62954.1"/>
    <property type="molecule type" value="Genomic_DNA"/>
</dbReference>
<dbReference type="AlphaFoldDB" id="A0A1A9EXT4"/>
<proteinExistence type="predicted"/>
<keyword evidence="4" id="KW-1185">Reference proteome</keyword>
<dbReference type="GO" id="GO:0046872">
    <property type="term" value="F:metal ion binding"/>
    <property type="evidence" value="ECO:0007669"/>
    <property type="project" value="UniProtKB-KW"/>
</dbReference>
<evidence type="ECO:0000256" key="1">
    <source>
        <dbReference type="ARBA" id="ARBA00022723"/>
    </source>
</evidence>
<reference evidence="3 4" key="2">
    <citation type="journal article" date="2018" name="Int. J. Syst. Evol. Microbiol.">
        <title>Marinobacterium aestuarii sp. nov., a benzene-degrading marine bacterium isolated from estuary sediment.</title>
        <authorList>
            <person name="Bae S.S."/>
            <person name="Jung J."/>
            <person name="Chung D."/>
            <person name="Baek K."/>
        </authorList>
    </citation>
    <scope>NUCLEOTIDE SEQUENCE [LARGE SCALE GENOMIC DNA]</scope>
    <source>
        <strain evidence="3 4">ST58-10</strain>
    </source>
</reference>
<reference evidence="4" key="1">
    <citation type="submission" date="2016-05" db="EMBL/GenBank/DDBJ databases">
        <authorList>
            <person name="Baek K."/>
            <person name="Yang S.-J."/>
        </authorList>
    </citation>
    <scope>NUCLEOTIDE SEQUENCE [LARGE SCALE GENOMIC DNA]</scope>
    <source>
        <strain evidence="4">ST58-10</strain>
    </source>
</reference>
<dbReference type="InterPro" id="IPR037523">
    <property type="entry name" value="VOC_core"/>
</dbReference>
<evidence type="ECO:0000259" key="2">
    <source>
        <dbReference type="PROSITE" id="PS51819"/>
    </source>
</evidence>
<protein>
    <recommendedName>
        <fullName evidence="2">VOC domain-containing protein</fullName>
    </recommendedName>
</protein>
<evidence type="ECO:0000313" key="4">
    <source>
        <dbReference type="Proteomes" id="UP000078070"/>
    </source>
</evidence>
<dbReference type="STRING" id="1821621.A8C75_10980"/>
<dbReference type="CDD" id="cd06587">
    <property type="entry name" value="VOC"/>
    <property type="match status" value="1"/>
</dbReference>
<evidence type="ECO:0000313" key="3">
    <source>
        <dbReference type="EMBL" id="ANG62954.1"/>
    </source>
</evidence>
<dbReference type="InterPro" id="IPR029068">
    <property type="entry name" value="Glyas_Bleomycin-R_OHBP_Dase"/>
</dbReference>
<dbReference type="PANTHER" id="PTHR43048">
    <property type="entry name" value="METHYLMALONYL-COA EPIMERASE"/>
    <property type="match status" value="1"/>
</dbReference>
<organism evidence="3 4">
    <name type="scientific">Marinobacterium aestuarii</name>
    <dbReference type="NCBI Taxonomy" id="1821621"/>
    <lineage>
        <taxon>Bacteria</taxon>
        <taxon>Pseudomonadati</taxon>
        <taxon>Pseudomonadota</taxon>
        <taxon>Gammaproteobacteria</taxon>
        <taxon>Oceanospirillales</taxon>
        <taxon>Oceanospirillaceae</taxon>
        <taxon>Marinobacterium</taxon>
    </lineage>
</organism>
<dbReference type="GO" id="GO:0004493">
    <property type="term" value="F:methylmalonyl-CoA epimerase activity"/>
    <property type="evidence" value="ECO:0007669"/>
    <property type="project" value="TreeGrafter"/>
</dbReference>
<gene>
    <name evidence="3" type="ORF">A8C75_10980</name>
</gene>
<dbReference type="Gene3D" id="3.10.180.10">
    <property type="entry name" value="2,3-Dihydroxybiphenyl 1,2-Dioxygenase, domain 1"/>
    <property type="match status" value="1"/>
</dbReference>
<sequence>MTTLLDNNFLGIQHLGVPVTDLEASRAFYARLGFECVMEKTFDDSKGPVTALMVQRANMVIELYLLPDEERAEIGRRHDGHIDHIAFSVADIDRAFADIRAAGFETLQHAPIRLPFWRHGCRYFSIRGPGGEKLEFNQILAA</sequence>
<keyword evidence="1" id="KW-0479">Metal-binding</keyword>
<feature type="domain" description="VOC" evidence="2">
    <location>
        <begin position="11"/>
        <end position="139"/>
    </location>
</feature>
<dbReference type="SUPFAM" id="SSF54593">
    <property type="entry name" value="Glyoxalase/Bleomycin resistance protein/Dihydroxybiphenyl dioxygenase"/>
    <property type="match status" value="1"/>
</dbReference>
<dbReference type="RefSeq" id="WP_067381981.1">
    <property type="nucleotide sequence ID" value="NZ_CP015839.1"/>
</dbReference>
<dbReference type="OrthoDB" id="9812656at2"/>
<accession>A0A1A9EXT4</accession>
<dbReference type="PANTHER" id="PTHR43048:SF3">
    <property type="entry name" value="METHYLMALONYL-COA EPIMERASE, MITOCHONDRIAL"/>
    <property type="match status" value="1"/>
</dbReference>
<dbReference type="PROSITE" id="PS51819">
    <property type="entry name" value="VOC"/>
    <property type="match status" value="1"/>
</dbReference>
<dbReference type="Proteomes" id="UP000078070">
    <property type="component" value="Chromosome"/>
</dbReference>